<dbReference type="EMBL" id="QFFN01000005">
    <property type="protein sequence ID" value="PWG60284.1"/>
    <property type="molecule type" value="Genomic_DNA"/>
</dbReference>
<protein>
    <submittedName>
        <fullName evidence="1">Uncharacterized protein</fullName>
    </submittedName>
</protein>
<organism evidence="1 2">
    <name type="scientific">Bifidobacterium catulorum</name>
    <dbReference type="NCBI Taxonomy" id="1630173"/>
    <lineage>
        <taxon>Bacteria</taxon>
        <taxon>Bacillati</taxon>
        <taxon>Actinomycetota</taxon>
        <taxon>Actinomycetes</taxon>
        <taxon>Bifidobacteriales</taxon>
        <taxon>Bifidobacteriaceae</taxon>
        <taxon>Bifidobacterium</taxon>
    </lineage>
</organism>
<reference evidence="1 2" key="1">
    <citation type="journal article" date="2018" name="Int. J. Syst. Evol. Microbiol.">
        <title>Bifidobacterium catulorum sp. nov., a novel taxon from the faeces of the baby common marmoset (Callithrix jacchus).</title>
        <authorList>
            <person name="Modesto M."/>
            <person name="Michelini S."/>
            <person name="Oki K."/>
            <person name="Biavati B."/>
            <person name="Watanabe K."/>
            <person name="Mattarelli P."/>
        </authorList>
    </citation>
    <scope>NUCLEOTIDE SEQUENCE [LARGE SCALE GENOMIC DNA]</scope>
    <source>
        <strain evidence="1 2">MRM 8.19</strain>
    </source>
</reference>
<dbReference type="AlphaFoldDB" id="A0A2U2MTY9"/>
<proteinExistence type="predicted"/>
<dbReference type="Proteomes" id="UP000245753">
    <property type="component" value="Unassembled WGS sequence"/>
</dbReference>
<comment type="caution">
    <text evidence="1">The sequence shown here is derived from an EMBL/GenBank/DDBJ whole genome shotgun (WGS) entry which is preliminary data.</text>
</comment>
<gene>
    <name evidence="1" type="ORF">DF200_03530</name>
</gene>
<keyword evidence="2" id="KW-1185">Reference proteome</keyword>
<name>A0A2U2MTY9_9BIFI</name>
<sequence length="304" mass="34015">MEGVVVKDHIFRTEGRYRSWYWSSMGSGLPLNRICAMLLLGHDQWVKRRVETLTFTDADTTRRQVSFDFSLPENLRIHYLENAGTASGLIGVPLTFLGRGDLIHADVRSASGESLSLANFQENREIGARALDYCFKRISGWNRLLQISYDAFSALRPEDTSTDSDRTKDDDQARKRWKELYQYLDSTHGIFAGGKNEDTEKRKQWKSYIQHLLRMLWSGRLPTDVTDDDGRIGAAMRPSSKDSKDDLAVKTLLGQLHDEAVETVTGGTGSGEALKKTICCCCRRSATTTSAPCSSPKSTCCIGP</sequence>
<evidence type="ECO:0000313" key="1">
    <source>
        <dbReference type="EMBL" id="PWG60284.1"/>
    </source>
</evidence>
<evidence type="ECO:0000313" key="2">
    <source>
        <dbReference type="Proteomes" id="UP000245753"/>
    </source>
</evidence>
<accession>A0A2U2MTY9</accession>